<dbReference type="EMBL" id="FOCT01000001">
    <property type="protein sequence ID" value="SEM79488.1"/>
    <property type="molecule type" value="Genomic_DNA"/>
</dbReference>
<evidence type="ECO:0000313" key="2">
    <source>
        <dbReference type="EMBL" id="SEM79488.1"/>
    </source>
</evidence>
<protein>
    <submittedName>
        <fullName evidence="2">Flagellar protein FlaG</fullName>
    </submittedName>
</protein>
<dbReference type="SUPFAM" id="SSF160214">
    <property type="entry name" value="FlaG-like"/>
    <property type="match status" value="1"/>
</dbReference>
<accession>A0A1H8BBW2</accession>
<keyword evidence="2" id="KW-0969">Cilium</keyword>
<dbReference type="InterPro" id="IPR035924">
    <property type="entry name" value="FlaG-like_sf"/>
</dbReference>
<evidence type="ECO:0000313" key="3">
    <source>
        <dbReference type="Proteomes" id="UP000183898"/>
    </source>
</evidence>
<evidence type="ECO:0000256" key="1">
    <source>
        <dbReference type="SAM" id="MobiDB-lite"/>
    </source>
</evidence>
<sequence length="114" mass="12325">MKIEQSGTAIQPGIGSRATEGKFLHADVSLPAGEGTPPTPQTVQVKQEIEKEKEATLLAGSSLEFSVDNDTNRIVVKVVGNETRELVRQIPMEEMLALAKAMNQLQGLLLRTKA</sequence>
<dbReference type="Proteomes" id="UP000183898">
    <property type="component" value="Unassembled WGS sequence"/>
</dbReference>
<keyword evidence="2" id="KW-0966">Cell projection</keyword>
<dbReference type="InterPro" id="IPR005186">
    <property type="entry name" value="FlaG"/>
</dbReference>
<feature type="region of interest" description="Disordered" evidence="1">
    <location>
        <begin position="1"/>
        <end position="22"/>
    </location>
</feature>
<proteinExistence type="predicted"/>
<dbReference type="PANTHER" id="PTHR37166:SF1">
    <property type="entry name" value="PROTEIN FLAG"/>
    <property type="match status" value="1"/>
</dbReference>
<reference evidence="2 3" key="1">
    <citation type="submission" date="2016-10" db="EMBL/GenBank/DDBJ databases">
        <authorList>
            <person name="de Groot N.N."/>
        </authorList>
    </citation>
    <scope>NUCLEOTIDE SEQUENCE [LARGE SCALE GENOMIC DNA]</scope>
    <source>
        <strain evidence="2 3">Nl18</strain>
    </source>
</reference>
<organism evidence="2 3">
    <name type="scientific">Nitrosospira multiformis</name>
    <dbReference type="NCBI Taxonomy" id="1231"/>
    <lineage>
        <taxon>Bacteria</taxon>
        <taxon>Pseudomonadati</taxon>
        <taxon>Pseudomonadota</taxon>
        <taxon>Betaproteobacteria</taxon>
        <taxon>Nitrosomonadales</taxon>
        <taxon>Nitrosomonadaceae</taxon>
        <taxon>Nitrosospira</taxon>
    </lineage>
</organism>
<feature type="region of interest" description="Disordered" evidence="1">
    <location>
        <begin position="28"/>
        <end position="47"/>
    </location>
</feature>
<dbReference type="RefSeq" id="WP_074743706.1">
    <property type="nucleotide sequence ID" value="NZ_FOCT01000001.1"/>
</dbReference>
<dbReference type="PANTHER" id="PTHR37166">
    <property type="entry name" value="PROTEIN FLAG"/>
    <property type="match status" value="1"/>
</dbReference>
<keyword evidence="2" id="KW-0282">Flagellum</keyword>
<gene>
    <name evidence="2" type="ORF">SAMN05216404_101173</name>
</gene>
<dbReference type="Pfam" id="PF03646">
    <property type="entry name" value="FlaG"/>
    <property type="match status" value="1"/>
</dbReference>
<dbReference type="Gene3D" id="3.30.160.170">
    <property type="entry name" value="FlaG-like"/>
    <property type="match status" value="1"/>
</dbReference>
<name>A0A1H8BBW2_9PROT</name>
<dbReference type="AlphaFoldDB" id="A0A1H8BBW2"/>